<evidence type="ECO:0000256" key="1">
    <source>
        <dbReference type="SAM" id="Phobius"/>
    </source>
</evidence>
<feature type="transmembrane region" description="Helical" evidence="1">
    <location>
        <begin position="21"/>
        <end position="44"/>
    </location>
</feature>
<keyword evidence="1" id="KW-0812">Transmembrane</keyword>
<feature type="transmembrane region" description="Helical" evidence="1">
    <location>
        <begin position="56"/>
        <end position="77"/>
    </location>
</feature>
<comment type="caution">
    <text evidence="2">The sequence shown here is derived from an EMBL/GenBank/DDBJ whole genome shotgun (WGS) entry which is preliminary data.</text>
</comment>
<feature type="transmembrane region" description="Helical" evidence="1">
    <location>
        <begin position="98"/>
        <end position="116"/>
    </location>
</feature>
<dbReference type="PANTHER" id="PTHR37305">
    <property type="entry name" value="INTEGRAL MEMBRANE PROTEIN-RELATED"/>
    <property type="match status" value="1"/>
</dbReference>
<name>A0A1S2LVV9_9BACI</name>
<gene>
    <name evidence="2" type="ORF">AWH56_10980</name>
</gene>
<evidence type="ECO:0000313" key="2">
    <source>
        <dbReference type="EMBL" id="OIJ16466.1"/>
    </source>
</evidence>
<dbReference type="Pfam" id="PF12730">
    <property type="entry name" value="ABC2_membrane_4"/>
    <property type="match status" value="1"/>
</dbReference>
<dbReference type="OrthoDB" id="8613028at2"/>
<reference evidence="2" key="1">
    <citation type="submission" date="2016-10" db="EMBL/GenBank/DDBJ databases">
        <title>Draft genome sequences of four alkaliphilic bacteria belonging to the Anaerobacillus genus.</title>
        <authorList>
            <person name="Bassil N.M."/>
            <person name="Lloyd J.R."/>
        </authorList>
    </citation>
    <scope>NUCLEOTIDE SEQUENCE [LARGE SCALE GENOMIC DNA]</scope>
    <source>
        <strain evidence="2">NB2006</strain>
    </source>
</reference>
<organism evidence="2">
    <name type="scientific">Anaerobacillus isosaccharinicus</name>
    <dbReference type="NCBI Taxonomy" id="1532552"/>
    <lineage>
        <taxon>Bacteria</taxon>
        <taxon>Bacillati</taxon>
        <taxon>Bacillota</taxon>
        <taxon>Bacilli</taxon>
        <taxon>Bacillales</taxon>
        <taxon>Bacillaceae</taxon>
        <taxon>Anaerobacillus</taxon>
    </lineage>
</organism>
<keyword evidence="1" id="KW-1133">Transmembrane helix</keyword>
<dbReference type="KEGG" id="aia:AWH56_011835"/>
<dbReference type="AlphaFoldDB" id="A0A1S2LVV9"/>
<keyword evidence="1" id="KW-0472">Membrane</keyword>
<evidence type="ECO:0008006" key="3">
    <source>
        <dbReference type="Google" id="ProtNLM"/>
    </source>
</evidence>
<protein>
    <recommendedName>
        <fullName evidence="3">ABC transporter permease</fullName>
    </recommendedName>
</protein>
<feature type="transmembrane region" description="Helical" evidence="1">
    <location>
        <begin position="227"/>
        <end position="249"/>
    </location>
</feature>
<feature type="transmembrane region" description="Helical" evidence="1">
    <location>
        <begin position="148"/>
        <end position="167"/>
    </location>
</feature>
<dbReference type="EMBL" id="LQXD01000099">
    <property type="protein sequence ID" value="OIJ16466.1"/>
    <property type="molecule type" value="Genomic_DNA"/>
</dbReference>
<sequence>MNYFLNLVMNENVKMYKRPRGVALLSLIILMNFLAAIVMKYIFTDTNFTFWDHFNISSYLIFILIFVAIIVSGDIVSSEFSQGTIKLLLLRPASRMKILLSKFIAVMLFVILIALIHIASTAVFGTVFFYGTVFSFEASFIGNLFLKYVFGFVEVAIIATFAITLSVVTRSSVFSISFPIFIVLSGRLLLEVLSHYNIAQGKYFLLANTNLFQYVMGRTLFEDMTLSFSIVNLSVHIILFFIISSLFIVKRDINV</sequence>
<accession>A0A1S2LVV9</accession>
<dbReference type="PANTHER" id="PTHR37305:SF1">
    <property type="entry name" value="MEMBRANE PROTEIN"/>
    <property type="match status" value="1"/>
</dbReference>
<proteinExistence type="predicted"/>
<feature type="transmembrane region" description="Helical" evidence="1">
    <location>
        <begin position="122"/>
        <end position="141"/>
    </location>
</feature>